<evidence type="ECO:0000259" key="2">
    <source>
        <dbReference type="Pfam" id="PF13612"/>
    </source>
</evidence>
<proteinExistence type="predicted"/>
<dbReference type="KEGG" id="aas:Aasi_0134"/>
<sequence length="274" mass="31256">MIEKSIAIYSFIDTLLKYLHHQEDKKRKLSDAEVLTTAIISALYFGGHLDKARSFMHSTKLIPNMLDKSRYNRRLHAIGEEITSLFLEIGTLIKQVATCKDFVLDSFPVPVCDNIRISRCKLLQSEAYRGYKASMRRYFYGIKVQLITTDCGIPVEFSIVAGSQADVKGLHQLPFSMPAGSALYADSAYTNYHLEDMLADDRIKLYSQRKSNAHRKDTPSLAYLKERMRKVIETSISGIKGLFLRKIHAVTFQGFLIKILLFLLAFQINKAFLN</sequence>
<feature type="domain" description="Transposase DDE" evidence="2">
    <location>
        <begin position="103"/>
        <end position="240"/>
    </location>
</feature>
<keyword evidence="1" id="KW-0472">Membrane</keyword>
<name>B3ERD7_AMOA5</name>
<dbReference type="EMBL" id="CP001102">
    <property type="protein sequence ID" value="ACE05575.1"/>
    <property type="molecule type" value="Genomic_DNA"/>
</dbReference>
<evidence type="ECO:0000256" key="1">
    <source>
        <dbReference type="SAM" id="Phobius"/>
    </source>
</evidence>
<dbReference type="KEGG" id="aas:Aasi_0128"/>
<dbReference type="EMBL" id="CP001102">
    <property type="protein sequence ID" value="ACE06415.1"/>
    <property type="molecule type" value="Genomic_DNA"/>
</dbReference>
<dbReference type="KEGG" id="aas:Aasi_1070"/>
<keyword evidence="1" id="KW-1133">Transmembrane helix</keyword>
<organism evidence="5 7">
    <name type="scientific">Amoebophilus asiaticus (strain 5a2)</name>
    <dbReference type="NCBI Taxonomy" id="452471"/>
    <lineage>
        <taxon>Bacteria</taxon>
        <taxon>Pseudomonadati</taxon>
        <taxon>Bacteroidota</taxon>
        <taxon>Cytophagia</taxon>
        <taxon>Cytophagales</taxon>
        <taxon>Amoebophilaceae</taxon>
        <taxon>Candidatus Amoebophilus</taxon>
    </lineage>
</organism>
<dbReference type="NCBIfam" id="NF033520">
    <property type="entry name" value="transpos_IS982"/>
    <property type="match status" value="1"/>
</dbReference>
<accession>B3ERD7</accession>
<dbReference type="eggNOG" id="COG3039">
    <property type="taxonomic scope" value="Bacteria"/>
</dbReference>
<dbReference type="KEGG" id="aas:Aasi_0366"/>
<evidence type="ECO:0000313" key="4">
    <source>
        <dbReference type="EMBL" id="ACE05580.1"/>
    </source>
</evidence>
<evidence type="ECO:0000313" key="7">
    <source>
        <dbReference type="Proteomes" id="UP000001227"/>
    </source>
</evidence>
<keyword evidence="7" id="KW-1185">Reference proteome</keyword>
<evidence type="ECO:0000313" key="3">
    <source>
        <dbReference type="EMBL" id="ACE05575.1"/>
    </source>
</evidence>
<gene>
    <name evidence="3" type="ordered locus">Aasi_0128</name>
    <name evidence="4" type="ordered locus">Aasi_0134</name>
    <name evidence="5" type="ordered locus">Aasi_0366</name>
    <name evidence="6" type="ordered locus">Aasi_1070</name>
</gene>
<dbReference type="EMBL" id="CP001102">
    <property type="protein sequence ID" value="ACE05789.1"/>
    <property type="molecule type" value="Genomic_DNA"/>
</dbReference>
<dbReference type="InterPro" id="IPR025668">
    <property type="entry name" value="Tnp_DDE_dom"/>
</dbReference>
<dbReference type="Proteomes" id="UP000001227">
    <property type="component" value="Chromosome"/>
</dbReference>
<dbReference type="Pfam" id="PF13612">
    <property type="entry name" value="DDE_Tnp_1_3"/>
    <property type="match status" value="1"/>
</dbReference>
<evidence type="ECO:0000313" key="5">
    <source>
        <dbReference type="EMBL" id="ACE05789.1"/>
    </source>
</evidence>
<dbReference type="EMBL" id="CP001102">
    <property type="protein sequence ID" value="ACE05580.1"/>
    <property type="molecule type" value="Genomic_DNA"/>
</dbReference>
<reference evidence="5 7" key="1">
    <citation type="journal article" date="2010" name="J. Bacteriol.">
        <title>The genome of the amoeba symbiont 'Candidatus Amoebophilus asiaticus' reveals common mechanisms for host cell interaction among amoeba-associated bacteria.</title>
        <authorList>
            <person name="Schmitz-Esser S."/>
            <person name="Tischler P."/>
            <person name="Arnold R."/>
            <person name="Montanaro J."/>
            <person name="Wagner M."/>
            <person name="Rattei T."/>
            <person name="Horn M."/>
        </authorList>
    </citation>
    <scope>NUCLEOTIDE SEQUENCE [LARGE SCALE GENOMIC DNA]</scope>
    <source>
        <strain evidence="5 7">5a2</strain>
    </source>
</reference>
<dbReference type="HOGENOM" id="CLU_073308_2_2_10"/>
<dbReference type="RefSeq" id="WP_012472346.1">
    <property type="nucleotide sequence ID" value="NC_010830.1"/>
</dbReference>
<dbReference type="AlphaFoldDB" id="B3ERD7"/>
<keyword evidence="1" id="KW-0812">Transmembrane</keyword>
<dbReference type="TCDB" id="3.A.23.6.1">
    <property type="family name" value="the type vi symbiosis/virulence secretory system (t6ss) family"/>
</dbReference>
<evidence type="ECO:0000313" key="6">
    <source>
        <dbReference type="EMBL" id="ACE06415.1"/>
    </source>
</evidence>
<protein>
    <submittedName>
        <fullName evidence="3">Transposase IS4 family protein</fullName>
    </submittedName>
</protein>
<dbReference type="OrthoDB" id="706456at2"/>
<feature type="transmembrane region" description="Helical" evidence="1">
    <location>
        <begin position="247"/>
        <end position="268"/>
    </location>
</feature>